<keyword evidence="4" id="KW-0274">FAD</keyword>
<reference evidence="14 15" key="1">
    <citation type="journal article" date="2022" name="Nat. Ecol. Evol.">
        <title>A masculinizing supergene underlies an exaggerated male reproductive morph in a spider.</title>
        <authorList>
            <person name="Hendrickx F."/>
            <person name="De Corte Z."/>
            <person name="Sonet G."/>
            <person name="Van Belleghem S.M."/>
            <person name="Kostlbacher S."/>
            <person name="Vangestel C."/>
        </authorList>
    </citation>
    <scope>NUCLEOTIDE SEQUENCE [LARGE SCALE GENOMIC DNA]</scope>
    <source>
        <strain evidence="14">W744_W776</strain>
    </source>
</reference>
<feature type="transmembrane region" description="Helical" evidence="11">
    <location>
        <begin position="330"/>
        <end position="355"/>
    </location>
</feature>
<feature type="region of interest" description="Disordered" evidence="10">
    <location>
        <begin position="608"/>
        <end position="627"/>
    </location>
</feature>
<dbReference type="SMART" id="SM00054">
    <property type="entry name" value="EFh"/>
    <property type="match status" value="3"/>
</dbReference>
<dbReference type="Pfam" id="PF00036">
    <property type="entry name" value="EF-hand_1"/>
    <property type="match status" value="1"/>
</dbReference>
<evidence type="ECO:0008006" key="16">
    <source>
        <dbReference type="Google" id="ProtNLM"/>
    </source>
</evidence>
<proteinExistence type="predicted"/>
<dbReference type="Proteomes" id="UP000827092">
    <property type="component" value="Unassembled WGS sequence"/>
</dbReference>
<dbReference type="InterPro" id="IPR017927">
    <property type="entry name" value="FAD-bd_FR_type"/>
</dbReference>
<evidence type="ECO:0000313" key="14">
    <source>
        <dbReference type="EMBL" id="KAG8184662.1"/>
    </source>
</evidence>
<dbReference type="CDD" id="cd06186">
    <property type="entry name" value="NOX_Duox_like_FAD_NADP"/>
    <property type="match status" value="2"/>
</dbReference>
<evidence type="ECO:0000256" key="9">
    <source>
        <dbReference type="ARBA" id="ARBA00023136"/>
    </source>
</evidence>
<dbReference type="PANTHER" id="PTHR11972">
    <property type="entry name" value="NADPH OXIDASE"/>
    <property type="match status" value="1"/>
</dbReference>
<dbReference type="PANTHER" id="PTHR11972:SF58">
    <property type="entry name" value="NADPH OXIDASE 5"/>
    <property type="match status" value="1"/>
</dbReference>
<dbReference type="GO" id="GO:0016175">
    <property type="term" value="F:superoxide-generating NAD(P)H oxidase activity"/>
    <property type="evidence" value="ECO:0007669"/>
    <property type="project" value="TreeGrafter"/>
</dbReference>
<dbReference type="SUPFAM" id="SSF52343">
    <property type="entry name" value="Ferredoxin reductase-like, C-terminal NADP-linked domain"/>
    <property type="match status" value="1"/>
</dbReference>
<dbReference type="GO" id="GO:0043020">
    <property type="term" value="C:NADPH oxidase complex"/>
    <property type="evidence" value="ECO:0007669"/>
    <property type="project" value="TreeGrafter"/>
</dbReference>
<dbReference type="GO" id="GO:0006952">
    <property type="term" value="P:defense response"/>
    <property type="evidence" value="ECO:0007669"/>
    <property type="project" value="TreeGrafter"/>
</dbReference>
<dbReference type="GO" id="GO:0005509">
    <property type="term" value="F:calcium ion binding"/>
    <property type="evidence" value="ECO:0007669"/>
    <property type="project" value="InterPro"/>
</dbReference>
<gene>
    <name evidence="14" type="ORF">JTE90_012147</name>
</gene>
<dbReference type="Pfam" id="PF01794">
    <property type="entry name" value="Ferric_reduct"/>
    <property type="match status" value="1"/>
</dbReference>
<dbReference type="SFLD" id="SFLDS00052">
    <property type="entry name" value="Ferric_Reductase_Domain"/>
    <property type="match status" value="1"/>
</dbReference>
<evidence type="ECO:0000313" key="15">
    <source>
        <dbReference type="Proteomes" id="UP000827092"/>
    </source>
</evidence>
<dbReference type="PROSITE" id="PS50222">
    <property type="entry name" value="EF_HAND_2"/>
    <property type="match status" value="3"/>
</dbReference>
<feature type="domain" description="EF-hand" evidence="12">
    <location>
        <begin position="51"/>
        <end position="86"/>
    </location>
</feature>
<dbReference type="Pfam" id="PF13499">
    <property type="entry name" value="EF-hand_7"/>
    <property type="match status" value="1"/>
</dbReference>
<evidence type="ECO:0000256" key="8">
    <source>
        <dbReference type="ARBA" id="ARBA00023002"/>
    </source>
</evidence>
<evidence type="ECO:0000256" key="10">
    <source>
        <dbReference type="SAM" id="MobiDB-lite"/>
    </source>
</evidence>
<dbReference type="FunFam" id="3.40.50.80:FF:000012">
    <property type="entry name" value="NADPH oxidase, isoform B"/>
    <property type="match status" value="1"/>
</dbReference>
<dbReference type="SUPFAM" id="SSF47473">
    <property type="entry name" value="EF-hand"/>
    <property type="match status" value="1"/>
</dbReference>
<evidence type="ECO:0000259" key="13">
    <source>
        <dbReference type="PROSITE" id="PS51384"/>
    </source>
</evidence>
<protein>
    <recommendedName>
        <fullName evidence="16">NADPH oxidase 5</fullName>
    </recommendedName>
</protein>
<keyword evidence="3 11" id="KW-0812">Transmembrane</keyword>
<dbReference type="InterPro" id="IPR017938">
    <property type="entry name" value="Riboflavin_synthase-like_b-brl"/>
</dbReference>
<evidence type="ECO:0000256" key="5">
    <source>
        <dbReference type="ARBA" id="ARBA00022837"/>
    </source>
</evidence>
<dbReference type="Gene3D" id="1.10.238.10">
    <property type="entry name" value="EF-hand"/>
    <property type="match status" value="1"/>
</dbReference>
<sequence length="963" mass="110198">MELIANLEKSQSSTRTLTPENLENLERIFKDAVGDKQEIDLQSFKSIVQSKNMFFVERIFAVFDADKSGSISLDEFMRVMRTFAHQSNVEKLHYLFQVYDLNNDGNIQLCELRSVISECMTENGLRFSEAEIDELTLMLFEDADTDNSGTVTFDEFRQQLERQPAFMENLTLSIERSLLPPLKPNHSSSPVFDMVFLRKKWQHIRNNLNSVVFLVLYFFTNLVLFATRACHYMDKNVYVVLARACGQCLNFNCAFVVVLVLRQTLTWLRTHGFSQYFPIDQHLYYHKLTGCVILFFSLFHMAMHLANFALMSEEKQIPMLELLTSTHLEIGWVGGAACLTGWILLIVLVTMCISAMPFVRRNGKFEVFYYLHLLASIFWICLILHGPSFWKWFVGPAILFIMECAVRINRNLSSGKLAYVQQGVLLPSKVTHLVIKRPPKFDYRPGDYVYINIPAIAKFEWHPFTISSAPEMDDLWLHIRGVGEWTNSLHNYFQREDQEAVLSDELAKNLDDLPDFAKCNNALAPRFSSLGSSSDIKNCSFLTAGQTKLDATFVVPSPIPMVNGLGGKGNNSVSSAFRKALDDTFTNPSFCSDNESNQTVIEMERGDRTFSVSTKSPKSSVSTTNDPRTMFDAWKRTSFTSASTSRAIQMKNKEDIRAMLAEHSRNASAMDEIVSNHSRLSLKGHPKQKRKSVRVSVCKRGLRRCQTVVVMPTVCEDEDEEEAIMPEKDEVKDLPPTEEEVKDLNRETEVENVIISPQPLKIFLDGPYGSPTRHIFQSRHAVLIGTGIGVTPFASILQSIMYQYRKSKHTCPSCNHRWSDPVPVTSIHLKKVDFFWLNRHQKAFEWFVNLLSELEVEQAQLEAGDRFLDIHMYITSALRATDMKAVGLQMALDLLYKKEKRDLITGLKSRTQPGRPDWNKVFKEIAEQRKGKVTVFFCGPDQLAKTLQSKCDEFGFRFRKECF</sequence>
<dbReference type="InterPro" id="IPR050369">
    <property type="entry name" value="RBOH/FRE"/>
</dbReference>
<dbReference type="CDD" id="cd00051">
    <property type="entry name" value="EFh"/>
    <property type="match status" value="1"/>
</dbReference>
<organism evidence="14 15">
    <name type="scientific">Oedothorax gibbosus</name>
    <dbReference type="NCBI Taxonomy" id="931172"/>
    <lineage>
        <taxon>Eukaryota</taxon>
        <taxon>Metazoa</taxon>
        <taxon>Ecdysozoa</taxon>
        <taxon>Arthropoda</taxon>
        <taxon>Chelicerata</taxon>
        <taxon>Arachnida</taxon>
        <taxon>Araneae</taxon>
        <taxon>Araneomorphae</taxon>
        <taxon>Entelegynae</taxon>
        <taxon>Araneoidea</taxon>
        <taxon>Linyphiidae</taxon>
        <taxon>Erigoninae</taxon>
        <taxon>Oedothorax</taxon>
    </lineage>
</organism>
<evidence type="ECO:0000256" key="3">
    <source>
        <dbReference type="ARBA" id="ARBA00022692"/>
    </source>
</evidence>
<dbReference type="Gene3D" id="3.40.50.80">
    <property type="entry name" value="Nucleotide-binding domain of ferredoxin-NADP reductase (FNR) module"/>
    <property type="match status" value="1"/>
</dbReference>
<dbReference type="InterPro" id="IPR011992">
    <property type="entry name" value="EF-hand-dom_pair"/>
</dbReference>
<keyword evidence="9 11" id="KW-0472">Membrane</keyword>
<keyword evidence="15" id="KW-1185">Reference proteome</keyword>
<comment type="subcellular location">
    <subcellularLocation>
        <location evidence="1">Membrane</location>
        <topology evidence="1">Multi-pass membrane protein</topology>
    </subcellularLocation>
</comment>
<feature type="compositionally biased region" description="Low complexity" evidence="10">
    <location>
        <begin position="611"/>
        <end position="624"/>
    </location>
</feature>
<dbReference type="InterPro" id="IPR039261">
    <property type="entry name" value="FNR_nucleotide-bd"/>
</dbReference>
<feature type="domain" description="FAD-binding FR-type" evidence="13">
    <location>
        <begin position="399"/>
        <end position="514"/>
    </location>
</feature>
<evidence type="ECO:0000259" key="12">
    <source>
        <dbReference type="PROSITE" id="PS50222"/>
    </source>
</evidence>
<dbReference type="PROSITE" id="PS51384">
    <property type="entry name" value="FAD_FR"/>
    <property type="match status" value="1"/>
</dbReference>
<evidence type="ECO:0000256" key="1">
    <source>
        <dbReference type="ARBA" id="ARBA00004141"/>
    </source>
</evidence>
<dbReference type="InterPro" id="IPR013130">
    <property type="entry name" value="Fe3_Rdtase_TM_dom"/>
</dbReference>
<name>A0AAV6UKE1_9ARAC</name>
<feature type="transmembrane region" description="Helical" evidence="11">
    <location>
        <begin position="208"/>
        <end position="226"/>
    </location>
</feature>
<dbReference type="SUPFAM" id="SSF63380">
    <property type="entry name" value="Riboflavin synthase domain-like"/>
    <property type="match status" value="1"/>
</dbReference>
<accession>A0AAV6UKE1</accession>
<dbReference type="InterPro" id="IPR013121">
    <property type="entry name" value="Fe_red_NAD-bd_6"/>
</dbReference>
<dbReference type="Pfam" id="PF08022">
    <property type="entry name" value="FAD_binding_8"/>
    <property type="match status" value="1"/>
</dbReference>
<dbReference type="FunFam" id="2.40.30.10:FF:000056">
    <property type="entry name" value="NADPH oxidase 5"/>
    <property type="match status" value="1"/>
</dbReference>
<evidence type="ECO:0000256" key="4">
    <source>
        <dbReference type="ARBA" id="ARBA00022827"/>
    </source>
</evidence>
<feature type="domain" description="EF-hand" evidence="12">
    <location>
        <begin position="87"/>
        <end position="122"/>
    </location>
</feature>
<dbReference type="PROSITE" id="PS00018">
    <property type="entry name" value="EF_HAND_1"/>
    <property type="match status" value="3"/>
</dbReference>
<evidence type="ECO:0000256" key="2">
    <source>
        <dbReference type="ARBA" id="ARBA00022630"/>
    </source>
</evidence>
<feature type="domain" description="EF-hand" evidence="12">
    <location>
        <begin position="131"/>
        <end position="166"/>
    </location>
</feature>
<dbReference type="PRINTS" id="PR00450">
    <property type="entry name" value="RECOVERIN"/>
</dbReference>
<evidence type="ECO:0000256" key="7">
    <source>
        <dbReference type="ARBA" id="ARBA00022989"/>
    </source>
</evidence>
<comment type="caution">
    <text evidence="14">The sequence shown here is derived from an EMBL/GenBank/DDBJ whole genome shotgun (WGS) entry which is preliminary data.</text>
</comment>
<evidence type="ECO:0000256" key="6">
    <source>
        <dbReference type="ARBA" id="ARBA00022857"/>
    </source>
</evidence>
<dbReference type="SFLD" id="SFLDG01169">
    <property type="entry name" value="NADPH_oxidase_subgroup_(NOX)"/>
    <property type="match status" value="1"/>
</dbReference>
<keyword evidence="5" id="KW-0106">Calcium</keyword>
<dbReference type="AlphaFoldDB" id="A0AAV6UKE1"/>
<dbReference type="InterPro" id="IPR018247">
    <property type="entry name" value="EF_Hand_1_Ca_BS"/>
</dbReference>
<evidence type="ECO:0000256" key="11">
    <source>
        <dbReference type="SAM" id="Phobius"/>
    </source>
</evidence>
<dbReference type="Pfam" id="PF08030">
    <property type="entry name" value="NAD_binding_6"/>
    <property type="match status" value="1"/>
</dbReference>
<dbReference type="InterPro" id="IPR013112">
    <property type="entry name" value="FAD-bd_8"/>
</dbReference>
<keyword evidence="8" id="KW-0560">Oxidoreductase</keyword>
<feature type="transmembrane region" description="Helical" evidence="11">
    <location>
        <begin position="367"/>
        <end position="386"/>
    </location>
</feature>
<dbReference type="GO" id="GO:0042554">
    <property type="term" value="P:superoxide anion generation"/>
    <property type="evidence" value="ECO:0007669"/>
    <property type="project" value="TreeGrafter"/>
</dbReference>
<keyword evidence="6" id="KW-0521">NADP</keyword>
<keyword evidence="7 11" id="KW-1133">Transmembrane helix</keyword>
<feature type="transmembrane region" description="Helical" evidence="11">
    <location>
        <begin position="238"/>
        <end position="261"/>
    </location>
</feature>
<keyword evidence="2" id="KW-0285">Flavoprotein</keyword>
<dbReference type="InterPro" id="IPR002048">
    <property type="entry name" value="EF_hand_dom"/>
</dbReference>
<dbReference type="Gene3D" id="2.40.30.10">
    <property type="entry name" value="Translation factors"/>
    <property type="match status" value="1"/>
</dbReference>
<dbReference type="EMBL" id="JAFNEN010000366">
    <property type="protein sequence ID" value="KAG8184662.1"/>
    <property type="molecule type" value="Genomic_DNA"/>
</dbReference>
<feature type="transmembrane region" description="Helical" evidence="11">
    <location>
        <begin position="288"/>
        <end position="310"/>
    </location>
</feature>